<dbReference type="SUPFAM" id="SSF50494">
    <property type="entry name" value="Trypsin-like serine proteases"/>
    <property type="match status" value="1"/>
</dbReference>
<protein>
    <submittedName>
        <fullName evidence="11">Do/DeqQ family serine protease</fullName>
    </submittedName>
</protein>
<evidence type="ECO:0000256" key="6">
    <source>
        <dbReference type="ARBA" id="ARBA00022825"/>
    </source>
</evidence>
<evidence type="ECO:0000256" key="3">
    <source>
        <dbReference type="ARBA" id="ARBA00022729"/>
    </source>
</evidence>
<feature type="signal peptide" evidence="9">
    <location>
        <begin position="1"/>
        <end position="23"/>
    </location>
</feature>
<name>A0A840CGJ3_9BACT</name>
<feature type="active site" description="Charge relay system" evidence="7">
    <location>
        <position position="248"/>
    </location>
</feature>
<evidence type="ECO:0000256" key="7">
    <source>
        <dbReference type="PIRSR" id="PIRSR611782-1"/>
    </source>
</evidence>
<proteinExistence type="inferred from homology"/>
<dbReference type="AlphaFoldDB" id="A0A840CGJ3"/>
<evidence type="ECO:0000256" key="9">
    <source>
        <dbReference type="SAM" id="SignalP"/>
    </source>
</evidence>
<feature type="binding site" evidence="8">
    <location>
        <position position="141"/>
    </location>
    <ligand>
        <name>substrate</name>
    </ligand>
</feature>
<gene>
    <name evidence="11" type="ORF">GGR21_000996</name>
</gene>
<feature type="binding site" evidence="8">
    <location>
        <position position="171"/>
    </location>
    <ligand>
        <name>substrate</name>
    </ligand>
</feature>
<feature type="domain" description="PDZ" evidence="10">
    <location>
        <begin position="309"/>
        <end position="387"/>
    </location>
</feature>
<dbReference type="Pfam" id="PF13365">
    <property type="entry name" value="Trypsin_2"/>
    <property type="match status" value="1"/>
</dbReference>
<evidence type="ECO:0000256" key="4">
    <source>
        <dbReference type="ARBA" id="ARBA00022737"/>
    </source>
</evidence>
<dbReference type="SMART" id="SM00228">
    <property type="entry name" value="PDZ"/>
    <property type="match status" value="2"/>
</dbReference>
<comment type="caution">
    <text evidence="11">The sequence shown here is derived from an EMBL/GenBank/DDBJ whole genome shotgun (WGS) entry which is preliminary data.</text>
</comment>
<keyword evidence="12" id="KW-1185">Reference proteome</keyword>
<evidence type="ECO:0000256" key="8">
    <source>
        <dbReference type="PIRSR" id="PIRSR611782-2"/>
    </source>
</evidence>
<reference evidence="11 12" key="1">
    <citation type="submission" date="2020-08" db="EMBL/GenBank/DDBJ databases">
        <title>Genomic Encyclopedia of Type Strains, Phase IV (KMG-IV): sequencing the most valuable type-strain genomes for metagenomic binning, comparative biology and taxonomic classification.</title>
        <authorList>
            <person name="Goeker M."/>
        </authorList>
    </citation>
    <scope>NUCLEOTIDE SEQUENCE [LARGE SCALE GENOMIC DNA]</scope>
    <source>
        <strain evidence="11 12">DSM 104969</strain>
    </source>
</reference>
<keyword evidence="3 9" id="KW-0732">Signal</keyword>
<organism evidence="11 12">
    <name type="scientific">Dysgonomonas hofstadii</name>
    <dbReference type="NCBI Taxonomy" id="637886"/>
    <lineage>
        <taxon>Bacteria</taxon>
        <taxon>Pseudomonadati</taxon>
        <taxon>Bacteroidota</taxon>
        <taxon>Bacteroidia</taxon>
        <taxon>Bacteroidales</taxon>
        <taxon>Dysgonomonadaceae</taxon>
        <taxon>Dysgonomonas</taxon>
    </lineage>
</organism>
<dbReference type="InterPro" id="IPR001478">
    <property type="entry name" value="PDZ"/>
</dbReference>
<dbReference type="PANTHER" id="PTHR22939">
    <property type="entry name" value="SERINE PROTEASE FAMILY S1C HTRA-RELATED"/>
    <property type="match status" value="1"/>
</dbReference>
<dbReference type="InterPro" id="IPR009003">
    <property type="entry name" value="Peptidase_S1_PA"/>
</dbReference>
<dbReference type="Pfam" id="PF13180">
    <property type="entry name" value="PDZ_2"/>
    <property type="match status" value="1"/>
</dbReference>
<evidence type="ECO:0000259" key="10">
    <source>
        <dbReference type="PROSITE" id="PS50106"/>
    </source>
</evidence>
<accession>A0A840CGJ3</accession>
<dbReference type="Gene3D" id="2.40.10.120">
    <property type="match status" value="1"/>
</dbReference>
<dbReference type="InterPro" id="IPR011782">
    <property type="entry name" value="Pept_S1C_Do"/>
</dbReference>
<feature type="active site" description="Charge relay system" evidence="7">
    <location>
        <position position="141"/>
    </location>
</feature>
<dbReference type="GO" id="GO:0004252">
    <property type="term" value="F:serine-type endopeptidase activity"/>
    <property type="evidence" value="ECO:0007669"/>
    <property type="project" value="InterPro"/>
</dbReference>
<dbReference type="EMBL" id="JACIEP010000003">
    <property type="protein sequence ID" value="MBB4035107.1"/>
    <property type="molecule type" value="Genomic_DNA"/>
</dbReference>
<dbReference type="SUPFAM" id="SSF50156">
    <property type="entry name" value="PDZ domain-like"/>
    <property type="match status" value="2"/>
</dbReference>
<dbReference type="RefSeq" id="WP_183306055.1">
    <property type="nucleotide sequence ID" value="NZ_JACIEP010000003.1"/>
</dbReference>
<evidence type="ECO:0000256" key="5">
    <source>
        <dbReference type="ARBA" id="ARBA00022801"/>
    </source>
</evidence>
<evidence type="ECO:0000313" key="12">
    <source>
        <dbReference type="Proteomes" id="UP000555103"/>
    </source>
</evidence>
<feature type="chain" id="PRO_5032285532" evidence="9">
    <location>
        <begin position="24"/>
        <end position="507"/>
    </location>
</feature>
<dbReference type="PRINTS" id="PR00834">
    <property type="entry name" value="PROTEASES2C"/>
</dbReference>
<dbReference type="PROSITE" id="PS50106">
    <property type="entry name" value="PDZ"/>
    <property type="match status" value="1"/>
</dbReference>
<feature type="binding site" evidence="8">
    <location>
        <begin position="246"/>
        <end position="248"/>
    </location>
    <ligand>
        <name>substrate</name>
    </ligand>
</feature>
<dbReference type="InterPro" id="IPR001940">
    <property type="entry name" value="Peptidase_S1C"/>
</dbReference>
<dbReference type="GO" id="GO:0006508">
    <property type="term" value="P:proteolysis"/>
    <property type="evidence" value="ECO:0007669"/>
    <property type="project" value="UniProtKB-KW"/>
</dbReference>
<comment type="similarity">
    <text evidence="1">Belongs to the peptidase S1C family.</text>
</comment>
<evidence type="ECO:0000313" key="11">
    <source>
        <dbReference type="EMBL" id="MBB4035107.1"/>
    </source>
</evidence>
<sequence length="507" mass="53799">MKNFGKILSVLALAALISGGATYATYSYMESKRNYSSSDSYNYGAEFDQKGVRLASLTADGYPDFTKAAENSIHAVVHIKSTVKAQAPQGQGRQRMIDPFEYFFGFGDRDGGGGYSNPQPSVGFGSGVIINKDGYIVTNNHVIDKADEIEVTLNDNSKYTAKLIGTDPQTDIALLKIEGKEFPYIPFGNSDNLKVGEWVLAVGNPFNLTSTVTAGIVSAKGRGGIGSSGPANIQSYIQTDAAINRGNSGGALVNTNGELVGINTAIYSQTGDFTGYGFAVPISIAGKVVADIKEFGTVQRAVLGVMIQDMNIAKEANPEKTKDIKVNEGAYVGGFAEMSPAKQAGVEEGDVITSVNGVKVRSVSELQDQVNRFRPGEKVKLEVVRGSATKSFDVTLKTSTGSTSVVKKEDAIGTVGAAFKELTADKKKQLGISYGVEVAGVDNSGKFHKEGIQKGFVILKINNQSVSTPAEVERIIQSTANSQDKVLFISAITSNGGRKYYAVDLSE</sequence>
<dbReference type="NCBIfam" id="TIGR02037">
    <property type="entry name" value="degP_htrA_DO"/>
    <property type="match status" value="1"/>
</dbReference>
<keyword evidence="2 11" id="KW-0645">Protease</keyword>
<evidence type="ECO:0000256" key="2">
    <source>
        <dbReference type="ARBA" id="ARBA00022670"/>
    </source>
</evidence>
<dbReference type="Gene3D" id="2.30.42.10">
    <property type="match status" value="2"/>
</dbReference>
<dbReference type="InterPro" id="IPR036034">
    <property type="entry name" value="PDZ_sf"/>
</dbReference>
<evidence type="ECO:0000256" key="1">
    <source>
        <dbReference type="ARBA" id="ARBA00010541"/>
    </source>
</evidence>
<dbReference type="PANTHER" id="PTHR22939:SF129">
    <property type="entry name" value="SERINE PROTEASE HTRA2, MITOCHONDRIAL"/>
    <property type="match status" value="1"/>
</dbReference>
<keyword evidence="4" id="KW-0677">Repeat</keyword>
<keyword evidence="6" id="KW-0720">Serine protease</keyword>
<feature type="active site" description="Charge relay system" evidence="7">
    <location>
        <position position="171"/>
    </location>
</feature>
<dbReference type="Proteomes" id="UP000555103">
    <property type="component" value="Unassembled WGS sequence"/>
</dbReference>
<keyword evidence="5" id="KW-0378">Hydrolase</keyword>